<evidence type="ECO:0000256" key="1">
    <source>
        <dbReference type="SAM" id="MobiDB-lite"/>
    </source>
</evidence>
<name>A0A922S980_SPOEX</name>
<proteinExistence type="predicted"/>
<dbReference type="EMBL" id="JACEFF010000872">
    <property type="protein sequence ID" value="KAH9629177.1"/>
    <property type="molecule type" value="Genomic_DNA"/>
</dbReference>
<sequence>MESNAHNDEVANEMFKIDEFGQSITIDISNSKQRLSNGINLILTNKTKTAMKCFIMEDYTNSIFLFETVEKSKASHIPRRKSKKERYKENCELPRISETPNRSQFIPEGRNVQRVQMLINQGASPANCHQQDLGKIKNALKMDKKDNLLNELQTANENVAMWLSSDVDYPTRDTESGTFVINEICKLVPQKLSRVKRYKTMSSNNADKPSIPSQNECRMENSNQSFSLGVLLDNNSNLYATPKVESECNDGVLRDNNSNPCATPIPPNLESESSDGHISLLKVQQAAALCISHETEKITTAENIGAIPKLNISLKISQTPNSGYKTMSSNNADKPSIPSQNECKMENSNQSFSLGVLRDNTSNLCATPKLESECSDGKIKL</sequence>
<organism evidence="2 3">
    <name type="scientific">Spodoptera exigua</name>
    <name type="common">Beet armyworm</name>
    <name type="synonym">Noctua fulgens</name>
    <dbReference type="NCBI Taxonomy" id="7107"/>
    <lineage>
        <taxon>Eukaryota</taxon>
        <taxon>Metazoa</taxon>
        <taxon>Ecdysozoa</taxon>
        <taxon>Arthropoda</taxon>
        <taxon>Hexapoda</taxon>
        <taxon>Insecta</taxon>
        <taxon>Pterygota</taxon>
        <taxon>Neoptera</taxon>
        <taxon>Endopterygota</taxon>
        <taxon>Lepidoptera</taxon>
        <taxon>Glossata</taxon>
        <taxon>Ditrysia</taxon>
        <taxon>Noctuoidea</taxon>
        <taxon>Noctuidae</taxon>
        <taxon>Amphipyrinae</taxon>
        <taxon>Spodoptera</taxon>
    </lineage>
</organism>
<dbReference type="AlphaFoldDB" id="A0A922S980"/>
<comment type="caution">
    <text evidence="2">The sequence shown here is derived from an EMBL/GenBank/DDBJ whole genome shotgun (WGS) entry which is preliminary data.</text>
</comment>
<evidence type="ECO:0000313" key="2">
    <source>
        <dbReference type="EMBL" id="KAH9629177.1"/>
    </source>
</evidence>
<accession>A0A922S980</accession>
<protein>
    <submittedName>
        <fullName evidence="2">Uncharacterized protein</fullName>
    </submittedName>
</protein>
<feature type="region of interest" description="Disordered" evidence="1">
    <location>
        <begin position="323"/>
        <end position="343"/>
    </location>
</feature>
<dbReference type="Proteomes" id="UP000814243">
    <property type="component" value="Unassembled WGS sequence"/>
</dbReference>
<reference evidence="2" key="1">
    <citation type="journal article" date="2021" name="G3 (Bethesda)">
        <title>Genome and transcriptome analysis of the beet armyworm Spodoptera exigua reveals targets for pest control. .</title>
        <authorList>
            <person name="Simon S."/>
            <person name="Breeschoten T."/>
            <person name="Jansen H.J."/>
            <person name="Dirks R.P."/>
            <person name="Schranz M.E."/>
            <person name="Ros V.I.D."/>
        </authorList>
    </citation>
    <scope>NUCLEOTIDE SEQUENCE</scope>
    <source>
        <strain evidence="2">TB_SE_WUR_2020</strain>
    </source>
</reference>
<evidence type="ECO:0000313" key="3">
    <source>
        <dbReference type="Proteomes" id="UP000814243"/>
    </source>
</evidence>
<gene>
    <name evidence="2" type="ORF">HF086_009567</name>
</gene>